<reference evidence="1 2" key="1">
    <citation type="submission" date="2019-06" db="EMBL/GenBank/DDBJ databases">
        <title>A chromosomal-level reference genome of Carpinus fangiana (Coryloideae, Betulaceae).</title>
        <authorList>
            <person name="Yang X."/>
            <person name="Wang Z."/>
            <person name="Zhang L."/>
            <person name="Hao G."/>
            <person name="Liu J."/>
            <person name="Yang Y."/>
        </authorList>
    </citation>
    <scope>NUCLEOTIDE SEQUENCE [LARGE SCALE GENOMIC DNA]</scope>
    <source>
        <strain evidence="1">Cfa_2016G</strain>
        <tissue evidence="1">Leaf</tissue>
    </source>
</reference>
<proteinExistence type="predicted"/>
<protein>
    <recommendedName>
        <fullName evidence="3">No apical meristem-associated C-terminal domain-containing protein</fullName>
    </recommendedName>
</protein>
<gene>
    <name evidence="1" type="ORF">FH972_003982</name>
</gene>
<dbReference type="EMBL" id="CM017321">
    <property type="protein sequence ID" value="KAE7999570.1"/>
    <property type="molecule type" value="Genomic_DNA"/>
</dbReference>
<keyword evidence="2" id="KW-1185">Reference proteome</keyword>
<evidence type="ECO:0000313" key="1">
    <source>
        <dbReference type="EMBL" id="KAE7999570.1"/>
    </source>
</evidence>
<sequence>MKENEKKSQDKRTEERQEIIRLTKERLVFEQSSEEREKEANLLKRQRLEIEMMGVDTSNMLPIKKEYFSFTSNGNH</sequence>
<organism evidence="1 2">
    <name type="scientific">Carpinus fangiana</name>
    <dbReference type="NCBI Taxonomy" id="176857"/>
    <lineage>
        <taxon>Eukaryota</taxon>
        <taxon>Viridiplantae</taxon>
        <taxon>Streptophyta</taxon>
        <taxon>Embryophyta</taxon>
        <taxon>Tracheophyta</taxon>
        <taxon>Spermatophyta</taxon>
        <taxon>Magnoliopsida</taxon>
        <taxon>eudicotyledons</taxon>
        <taxon>Gunneridae</taxon>
        <taxon>Pentapetalae</taxon>
        <taxon>rosids</taxon>
        <taxon>fabids</taxon>
        <taxon>Fagales</taxon>
        <taxon>Betulaceae</taxon>
        <taxon>Carpinus</taxon>
    </lineage>
</organism>
<accession>A0A5N6QN41</accession>
<dbReference type="AlphaFoldDB" id="A0A5N6QN41"/>
<evidence type="ECO:0008006" key="3">
    <source>
        <dbReference type="Google" id="ProtNLM"/>
    </source>
</evidence>
<evidence type="ECO:0000313" key="2">
    <source>
        <dbReference type="Proteomes" id="UP000327013"/>
    </source>
</evidence>
<dbReference type="Proteomes" id="UP000327013">
    <property type="component" value="Chromosome 1"/>
</dbReference>
<name>A0A5N6QN41_9ROSI</name>